<sequence>MDARVTTPLWADLLPPREAVPPLDGDAEADVVIVGAGFTGLWTAYYLLEHDPSLDVLLVEAETVGFGASGRNGGWCSALFPVSAETIARAHGRDAALAMRAAMRDTVVEVGGVAAAEQIACDFAFGGAVTVARNRPQLERIASAVAAGAAWGDEAELLGPHDLEEHVQADGAIGGAFTPDCARVQPAALVRGLLDVVLARGARLVEGTRALRIAPRAVVTAHGTVRARYVLRATEAWSAHLPSARREVAPVYSHMIATEPLPARAWAAIGLERGQTFTDGRHLIVYGQRTADGRLAFGGRGAPYHAGSAIRPGFDDPRGVAHHLERALVDLFPVLDGVVVTHRWGGPLAVPRDHMPSVGLGDDGLGWAGGYVGDGVAAANLAGRTLADLVHGSDSELTRLPWVGHRSPAWEPEPVRWAGITAARRAAAWADRAEARTGHESRASALLERLTR</sequence>
<dbReference type="EMBL" id="JAUCGQ010000002">
    <property type="protein sequence ID" value="MDM7856091.1"/>
    <property type="molecule type" value="Genomic_DNA"/>
</dbReference>
<dbReference type="Gene3D" id="3.30.9.10">
    <property type="entry name" value="D-Amino Acid Oxidase, subunit A, domain 2"/>
    <property type="match status" value="1"/>
</dbReference>
<evidence type="ECO:0000313" key="3">
    <source>
        <dbReference type="Proteomes" id="UP001529338"/>
    </source>
</evidence>
<dbReference type="Gene3D" id="3.50.50.60">
    <property type="entry name" value="FAD/NAD(P)-binding domain"/>
    <property type="match status" value="1"/>
</dbReference>
<name>A0ABT7SIT7_9CELL</name>
<gene>
    <name evidence="2" type="ORF">QRT04_14230</name>
</gene>
<organism evidence="2 3">
    <name type="scientific">Cellulomonas alba</name>
    <dbReference type="NCBI Taxonomy" id="3053467"/>
    <lineage>
        <taxon>Bacteria</taxon>
        <taxon>Bacillati</taxon>
        <taxon>Actinomycetota</taxon>
        <taxon>Actinomycetes</taxon>
        <taxon>Micrococcales</taxon>
        <taxon>Cellulomonadaceae</taxon>
        <taxon>Cellulomonas</taxon>
    </lineage>
</organism>
<accession>A0ABT7SIT7</accession>
<dbReference type="InterPro" id="IPR006076">
    <property type="entry name" value="FAD-dep_OxRdtase"/>
</dbReference>
<dbReference type="InterPro" id="IPR036188">
    <property type="entry name" value="FAD/NAD-bd_sf"/>
</dbReference>
<dbReference type="EC" id="1.-.-.-" evidence="2"/>
<dbReference type="GO" id="GO:0016491">
    <property type="term" value="F:oxidoreductase activity"/>
    <property type="evidence" value="ECO:0007669"/>
    <property type="project" value="UniProtKB-KW"/>
</dbReference>
<dbReference type="Pfam" id="PF01266">
    <property type="entry name" value="DAO"/>
    <property type="match status" value="1"/>
</dbReference>
<keyword evidence="2" id="KW-0560">Oxidoreductase</keyword>
<dbReference type="PANTHER" id="PTHR13847:SF285">
    <property type="entry name" value="FAD DEPENDENT OXIDOREDUCTASE DOMAIN-CONTAINING PROTEIN"/>
    <property type="match status" value="1"/>
</dbReference>
<dbReference type="RefSeq" id="WP_289456166.1">
    <property type="nucleotide sequence ID" value="NZ_JAUCGQ010000002.1"/>
</dbReference>
<keyword evidence="3" id="KW-1185">Reference proteome</keyword>
<dbReference type="Proteomes" id="UP001529338">
    <property type="component" value="Unassembled WGS sequence"/>
</dbReference>
<proteinExistence type="predicted"/>
<dbReference type="SUPFAM" id="SSF51905">
    <property type="entry name" value="FAD/NAD(P)-binding domain"/>
    <property type="match status" value="1"/>
</dbReference>
<dbReference type="PANTHER" id="PTHR13847">
    <property type="entry name" value="SARCOSINE DEHYDROGENASE-RELATED"/>
    <property type="match status" value="1"/>
</dbReference>
<comment type="caution">
    <text evidence="2">The sequence shown here is derived from an EMBL/GenBank/DDBJ whole genome shotgun (WGS) entry which is preliminary data.</text>
</comment>
<reference evidence="2 3" key="1">
    <citation type="submission" date="2023-06" db="EMBL/GenBank/DDBJ databases">
        <title>Cellulomonas sp. MW4 Whole genome sequence.</title>
        <authorList>
            <person name="Park S."/>
        </authorList>
    </citation>
    <scope>NUCLEOTIDE SEQUENCE [LARGE SCALE GENOMIC DNA]</scope>
    <source>
        <strain evidence="2 3">MW4</strain>
    </source>
</reference>
<evidence type="ECO:0000313" key="2">
    <source>
        <dbReference type="EMBL" id="MDM7856091.1"/>
    </source>
</evidence>
<protein>
    <submittedName>
        <fullName evidence="2">FAD-dependent oxidoreductase</fullName>
        <ecNumber evidence="2">1.-.-.-</ecNumber>
    </submittedName>
</protein>
<feature type="domain" description="FAD dependent oxidoreductase" evidence="1">
    <location>
        <begin position="30"/>
        <end position="389"/>
    </location>
</feature>
<evidence type="ECO:0000259" key="1">
    <source>
        <dbReference type="Pfam" id="PF01266"/>
    </source>
</evidence>